<dbReference type="PROSITE" id="PS50206">
    <property type="entry name" value="RHODANESE_3"/>
    <property type="match status" value="1"/>
</dbReference>
<dbReference type="SMART" id="SM00450">
    <property type="entry name" value="RHOD"/>
    <property type="match status" value="1"/>
</dbReference>
<reference evidence="3 4" key="1">
    <citation type="submission" date="2020-10" db="EMBL/GenBank/DDBJ databases">
        <title>Connecting structure to function with the recovery of over 1000 high-quality activated sludge metagenome-assembled genomes encoding full-length rRNA genes using long-read sequencing.</title>
        <authorList>
            <person name="Singleton C.M."/>
            <person name="Petriglieri F."/>
            <person name="Kristensen J.M."/>
            <person name="Kirkegaard R.H."/>
            <person name="Michaelsen T.Y."/>
            <person name="Andersen M.H."/>
            <person name="Karst S.M."/>
            <person name="Dueholm M.S."/>
            <person name="Nielsen P.H."/>
            <person name="Albertsen M."/>
        </authorList>
    </citation>
    <scope>NUCLEOTIDE SEQUENCE [LARGE SCALE GENOMIC DNA]</scope>
    <source>
        <strain evidence="3">EsbW_18-Q3-R4-48_BATAC.463</strain>
    </source>
</reference>
<evidence type="ECO:0000313" key="3">
    <source>
        <dbReference type="EMBL" id="MBK7414336.1"/>
    </source>
</evidence>
<protein>
    <submittedName>
        <fullName evidence="3">Rhodanese-like domain-containing protein</fullName>
    </submittedName>
</protein>
<feature type="signal peptide" evidence="1">
    <location>
        <begin position="1"/>
        <end position="24"/>
    </location>
</feature>
<dbReference type="EMBL" id="JADJMS010000008">
    <property type="protein sequence ID" value="MBK7414336.1"/>
    <property type="molecule type" value="Genomic_DNA"/>
</dbReference>
<evidence type="ECO:0000256" key="1">
    <source>
        <dbReference type="SAM" id="SignalP"/>
    </source>
</evidence>
<dbReference type="SUPFAM" id="SSF52821">
    <property type="entry name" value="Rhodanese/Cell cycle control phosphatase"/>
    <property type="match status" value="1"/>
</dbReference>
<dbReference type="GO" id="GO:0004792">
    <property type="term" value="F:thiosulfate-cyanide sulfurtransferase activity"/>
    <property type="evidence" value="ECO:0007669"/>
    <property type="project" value="TreeGrafter"/>
</dbReference>
<dbReference type="Gene3D" id="3.40.250.10">
    <property type="entry name" value="Rhodanese-like domain"/>
    <property type="match status" value="1"/>
</dbReference>
<dbReference type="InterPro" id="IPR036873">
    <property type="entry name" value="Rhodanese-like_dom_sf"/>
</dbReference>
<dbReference type="AlphaFoldDB" id="A0A935MYA5"/>
<accession>A0A935MYA5</accession>
<name>A0A935MYA5_9RHOO</name>
<comment type="caution">
    <text evidence="3">The sequence shown here is derived from an EMBL/GenBank/DDBJ whole genome shotgun (WGS) entry which is preliminary data.</text>
</comment>
<dbReference type="InterPro" id="IPR001763">
    <property type="entry name" value="Rhodanese-like_dom"/>
</dbReference>
<organism evidence="3 4">
    <name type="scientific">Candidatus Dechloromonas phosphorivorans</name>
    <dbReference type="NCBI Taxonomy" id="2899244"/>
    <lineage>
        <taxon>Bacteria</taxon>
        <taxon>Pseudomonadati</taxon>
        <taxon>Pseudomonadota</taxon>
        <taxon>Betaproteobacteria</taxon>
        <taxon>Rhodocyclales</taxon>
        <taxon>Azonexaceae</taxon>
        <taxon>Dechloromonas</taxon>
    </lineage>
</organism>
<evidence type="ECO:0000313" key="4">
    <source>
        <dbReference type="Proteomes" id="UP000739411"/>
    </source>
</evidence>
<keyword evidence="1" id="KW-0732">Signal</keyword>
<dbReference type="PANTHER" id="PTHR44086">
    <property type="entry name" value="THIOSULFATE SULFURTRANSFERASE RDL2, MITOCHONDRIAL-RELATED"/>
    <property type="match status" value="1"/>
</dbReference>
<dbReference type="PANTHER" id="PTHR44086:SF10">
    <property type="entry name" value="THIOSULFATE SULFURTRANSFERASE_RHODANESE-LIKE DOMAIN-CONTAINING PROTEIN 3"/>
    <property type="match status" value="1"/>
</dbReference>
<dbReference type="Proteomes" id="UP000739411">
    <property type="component" value="Unassembled WGS sequence"/>
</dbReference>
<evidence type="ECO:0000259" key="2">
    <source>
        <dbReference type="PROSITE" id="PS50206"/>
    </source>
</evidence>
<gene>
    <name evidence="3" type="ORF">IPJ38_03665</name>
</gene>
<feature type="domain" description="Rhodanese" evidence="2">
    <location>
        <begin position="38"/>
        <end position="138"/>
    </location>
</feature>
<dbReference type="CDD" id="cd00158">
    <property type="entry name" value="RHOD"/>
    <property type="match status" value="1"/>
</dbReference>
<feature type="chain" id="PRO_5037642911" evidence="1">
    <location>
        <begin position="25"/>
        <end position="152"/>
    </location>
</feature>
<sequence>MSETLMRRLLLSLCLVLATISVQAEVIDIDNAELDRLIKSGVPVIDIRTQPEWEETGIIGGSKLNTFFDEKGKADPAAWLEKLKPIAKPDQPVILICRSGNRTKPASQFLSQQASYAKVYNVKNGVKGWVKDGGALTPATQTLASCRAAKTC</sequence>
<proteinExistence type="predicted"/>
<dbReference type="Pfam" id="PF00581">
    <property type="entry name" value="Rhodanese"/>
    <property type="match status" value="1"/>
</dbReference>